<feature type="domain" description="PAS" evidence="7">
    <location>
        <begin position="122"/>
        <end position="183"/>
    </location>
</feature>
<dbReference type="InterPro" id="IPR013655">
    <property type="entry name" value="PAS_fold_3"/>
</dbReference>
<dbReference type="InterPro" id="IPR000014">
    <property type="entry name" value="PAS"/>
</dbReference>
<dbReference type="PANTHER" id="PTHR43304">
    <property type="entry name" value="PHYTOCHROME-LIKE PROTEIN CPH1"/>
    <property type="match status" value="1"/>
</dbReference>
<dbReference type="SUPFAM" id="SSF47384">
    <property type="entry name" value="Homodimeric domain of signal transducing histidine kinase"/>
    <property type="match status" value="1"/>
</dbReference>
<dbReference type="SMART" id="SM00387">
    <property type="entry name" value="HATPase_c"/>
    <property type="match status" value="1"/>
</dbReference>
<feature type="domain" description="PAS" evidence="7">
    <location>
        <begin position="1042"/>
        <end position="1094"/>
    </location>
</feature>
<feature type="domain" description="PAC" evidence="8">
    <location>
        <begin position="1770"/>
        <end position="1822"/>
    </location>
</feature>
<sequence length="2059" mass="236810">MVKTDRNPIVFILVSEDLRLDSVSPENLQIISTGLGWEIEPGMYLPDLLQGEVKEYFIEQVKDGFSGRCFSFEILFPCHINQVKECEVVVTPSQMDHKKVTKVGLAIRCKDEFKEDLAKLYSDGLMSIVFNSVSLGICITDRQGKFVELNQEYCRIYGYSREELIGNSFTMVVDPKNHEYIQKLHNDFFVFGEEPPGEFEVITKSGKLRTVSVFADKLTSPEGEEYKVTTINDITELKLLENQVENMTRNIPGTVLRYMLLPDGRDKLLHVSDGLYEFCGISPKAAILDVNLIWSRIDSEFVPGLKESIRISAETLQTWEYQWRFFHTDGTIHWHRAKGNPKRLSDGSIIWDSIILDVTHEKNAERALEESETRFEKLISKGVEMISILNAEGKYLYNSPSYQTILGFDPEELYGFQAFSLIHPDDVPQLFSEFQQVFTSKKIQSQPYRIRRKDGQYIWLRSIGTNLLDDPLIQGIVVNSTDITDLIQVEKDLKSSEQQYKYLFENNPGAMMIWDLENGQILDVNERTCQLYGYSHSEFLKLTVYDIRPKKEVPKFIEQSKTENWSNDSGTRLYYGISRHLKKSGEPLDIEVNAQMIDYKGRRVSLVLLYDVTEKLKAETEVSISEEKYRSVFNLSPLPKMIYRRDTLRFLDVNELAIKNYGYTKEEFLNMTPLDIRPENQKESFLRLNQEEIPFGEVSSFGINIHQKKDQSLIYVEITGQRILYQGIDSMMIVAIDVTEKVLANKLEKLELELMEEVILVDSSLEDQLSKFLLGLEGAVPRIRTSVLRVDNDKLYNLVSPAISTTYLEKIQGLPIGPNVGSCGAAAYLGQRRSTEDISKDPNWEGLKKLALDQGFRSTLSFPIFNPDKKVIATFGVYFLDYKKPDSSDFERFQRAASLISLILEHHTNKVELRLSNERYEYVNLATKDAIYDWDIEKNKLYWGKSYERFLGIEHSDKEFVLEDWRDRIHPADLNRLTLTLENDLGNPAKERFKEEYHIRKNDGTYAFVVDRSMIVRDDKGKAIRMVGVLSDVTHQRMEELRLKLLESVITNANDAVIITEAEPFSMPGPRIVYVNEAFTRMTGYSSEEVLGKSPRILQGVKTSQKELDILRESMKNWQSCEITTVNYKKSGEEFWSNFSISPVADANGWYTHWISIQRDVTAQKIEEQKKELLARIVQIFGEEERFNFALDRSLEQLLRFSDIDAGEIWLVNPDKSKLNQVSRYALTDAGSRFFSMSDKNTSFKKGESLPGQIWESNQYKIIDEFSDLSLYRRKDAALNAGFKSAFGFPFHDKNEVIGVAVFVSSSSNWVVQSALEIFSSMSQVLGAEIHRKKVQDELSQIFDTAQDIICIMGFDGKFKKVNRGAVILLGYTEEELLSHRYDYFIHPADRQESEIELKNMVEGQNLIHFVNRFITKDGEVVWLDWNSTVVAEEELIYSVAKDITEEKELQNLLESANKMARIGFWDVDTLGGTQYWSSVTKEIFEVDPDFIPSVEKGIRYYTEDAIPVISEYFNRCAQTGEPYDLELPIITEKGKNLWIRTQGQAEFREGTCIRVYGSIQDITDLKTVQLELEKSFEQKNAILESIGDAFFSLDKQGLITYWNHEASKLFGGAKEEMVGKSIWDLFPLTSENITLEKLREAAESGRVLQFEEFFEIYDRWLEISIYPSEIGLSVYLKDITIRKTTEELIRQSNERFENAAKATRDAIWDYDIRSGQLYWGEGFRTLFGYELNSGNQQYDDWASKIHPEDKDRVVGNATNLFANPSVANIQNEYRFLKSDSTYAYVIDRGMIIRDSHGEALRVVGAISDVTERKEFESSLRSLNEKLELRAKELAASNAELEQFAYVASHDLQEPLRMVSSFLSQLEIKYKDQLDERAQKYIYFAVDGAMRMRQIILDLLEFSRVGRMDGEEEQVDLTEIVEEVCTLQSSLIQSKDAKISWVNLPVIKGFRTPMLQVFQNLISNAIKYSREEAVPDVRISCSEAPGYWEFSVEDNGIGMEEDSFDKIFVIFQRLHTKDQYAGNGIGLAIVKKIVENLGGKICVQSTPGVGTIFRFTIKK</sequence>
<evidence type="ECO:0000256" key="5">
    <source>
        <dbReference type="ARBA" id="ARBA00022777"/>
    </source>
</evidence>
<feature type="domain" description="PAC" evidence="8">
    <location>
        <begin position="1524"/>
        <end position="1575"/>
    </location>
</feature>
<dbReference type="RefSeq" id="WP_119476873.1">
    <property type="nucleotide sequence ID" value="NZ_QXML01000002.1"/>
</dbReference>
<gene>
    <name evidence="9" type="ORF">D0X99_06840</name>
</gene>
<dbReference type="InterPro" id="IPR003594">
    <property type="entry name" value="HATPase_dom"/>
</dbReference>
<dbReference type="SUPFAM" id="SSF55781">
    <property type="entry name" value="GAF domain-like"/>
    <property type="match status" value="2"/>
</dbReference>
<dbReference type="Pfam" id="PF00512">
    <property type="entry name" value="HisKA"/>
    <property type="match status" value="1"/>
</dbReference>
<dbReference type="InterPro" id="IPR036097">
    <property type="entry name" value="HisK_dim/P_sf"/>
</dbReference>
<keyword evidence="5" id="KW-0418">Kinase</keyword>
<keyword evidence="4" id="KW-0808">Transferase</keyword>
<evidence type="ECO:0000259" key="7">
    <source>
        <dbReference type="PROSITE" id="PS50112"/>
    </source>
</evidence>
<accession>A0A418PVD5</accession>
<dbReference type="FunFam" id="3.30.565.10:FF:000006">
    <property type="entry name" value="Sensor histidine kinase WalK"/>
    <property type="match status" value="1"/>
</dbReference>
<dbReference type="Pfam" id="PF00989">
    <property type="entry name" value="PAS"/>
    <property type="match status" value="1"/>
</dbReference>
<dbReference type="Pfam" id="PF13185">
    <property type="entry name" value="GAF_2"/>
    <property type="match status" value="1"/>
</dbReference>
<dbReference type="InterPro" id="IPR004358">
    <property type="entry name" value="Sig_transdc_His_kin-like_C"/>
</dbReference>
<dbReference type="SMART" id="SM00388">
    <property type="entry name" value="HisKA"/>
    <property type="match status" value="1"/>
</dbReference>
<dbReference type="InterPro" id="IPR003661">
    <property type="entry name" value="HisK_dim/P_dom"/>
</dbReference>
<feature type="domain" description="PAC" evidence="8">
    <location>
        <begin position="1119"/>
        <end position="1173"/>
    </location>
</feature>
<dbReference type="InterPro" id="IPR001610">
    <property type="entry name" value="PAC"/>
</dbReference>
<reference evidence="9 10" key="1">
    <citation type="submission" date="2018-09" db="EMBL/GenBank/DDBJ databases">
        <authorList>
            <person name="Wang X."/>
            <person name="Du Z."/>
        </authorList>
    </citation>
    <scope>NUCLEOTIDE SEQUENCE [LARGE SCALE GENOMIC DNA]</scope>
    <source>
        <strain evidence="9 10">N3</strain>
    </source>
</reference>
<comment type="caution">
    <text evidence="9">The sequence shown here is derived from an EMBL/GenBank/DDBJ whole genome shotgun (WGS) entry which is preliminary data.</text>
</comment>
<dbReference type="InterPro" id="IPR003018">
    <property type="entry name" value="GAF"/>
</dbReference>
<evidence type="ECO:0000313" key="9">
    <source>
        <dbReference type="EMBL" id="RIW17436.1"/>
    </source>
</evidence>
<dbReference type="InterPro" id="IPR013767">
    <property type="entry name" value="PAS_fold"/>
</dbReference>
<feature type="domain" description="PAS" evidence="7">
    <location>
        <begin position="1335"/>
        <end position="1405"/>
    </location>
</feature>
<dbReference type="GO" id="GO:0006355">
    <property type="term" value="P:regulation of DNA-templated transcription"/>
    <property type="evidence" value="ECO:0007669"/>
    <property type="project" value="InterPro"/>
</dbReference>
<dbReference type="Gene3D" id="3.30.450.40">
    <property type="match status" value="2"/>
</dbReference>
<keyword evidence="3" id="KW-0597">Phosphoprotein</keyword>
<dbReference type="InterPro" id="IPR052162">
    <property type="entry name" value="Sensor_kinase/Photoreceptor"/>
</dbReference>
<dbReference type="GO" id="GO:0000155">
    <property type="term" value="F:phosphorelay sensor kinase activity"/>
    <property type="evidence" value="ECO:0007669"/>
    <property type="project" value="InterPro"/>
</dbReference>
<dbReference type="OrthoDB" id="9124519at2"/>
<dbReference type="NCBIfam" id="TIGR00229">
    <property type="entry name" value="sensory_box"/>
    <property type="match status" value="9"/>
</dbReference>
<dbReference type="InterPro" id="IPR036890">
    <property type="entry name" value="HATPase_C_sf"/>
</dbReference>
<organism evidence="9 10">
    <name type="scientific">Algoriphagus lacus</name>
    <dbReference type="NCBI Taxonomy" id="2056311"/>
    <lineage>
        <taxon>Bacteria</taxon>
        <taxon>Pseudomonadati</taxon>
        <taxon>Bacteroidota</taxon>
        <taxon>Cytophagia</taxon>
        <taxon>Cytophagales</taxon>
        <taxon>Cyclobacteriaceae</taxon>
        <taxon>Algoriphagus</taxon>
    </lineage>
</organism>
<dbReference type="Pfam" id="PF08447">
    <property type="entry name" value="PAS_3"/>
    <property type="match status" value="4"/>
</dbReference>
<dbReference type="Gene3D" id="3.30.565.10">
    <property type="entry name" value="Histidine kinase-like ATPase, C-terminal domain"/>
    <property type="match status" value="1"/>
</dbReference>
<dbReference type="EMBL" id="QXML01000002">
    <property type="protein sequence ID" value="RIW17436.1"/>
    <property type="molecule type" value="Genomic_DNA"/>
</dbReference>
<evidence type="ECO:0000313" key="10">
    <source>
        <dbReference type="Proteomes" id="UP000283522"/>
    </source>
</evidence>
<dbReference type="PROSITE" id="PS50109">
    <property type="entry name" value="HIS_KIN"/>
    <property type="match status" value="1"/>
</dbReference>
<dbReference type="InterPro" id="IPR005467">
    <property type="entry name" value="His_kinase_dom"/>
</dbReference>
<dbReference type="SUPFAM" id="SSF55874">
    <property type="entry name" value="ATPase domain of HSP90 chaperone/DNA topoisomerase II/histidine kinase"/>
    <property type="match status" value="1"/>
</dbReference>
<dbReference type="PRINTS" id="PR00344">
    <property type="entry name" value="BCTRLSENSOR"/>
</dbReference>
<dbReference type="Pfam" id="PF13426">
    <property type="entry name" value="PAS_9"/>
    <property type="match status" value="4"/>
</dbReference>
<feature type="domain" description="PAS" evidence="7">
    <location>
        <begin position="1576"/>
        <end position="1646"/>
    </location>
</feature>
<dbReference type="Pfam" id="PF02518">
    <property type="entry name" value="HATPase_c"/>
    <property type="match status" value="1"/>
</dbReference>
<dbReference type="EC" id="2.7.13.3" evidence="2"/>
<dbReference type="SMART" id="SM00065">
    <property type="entry name" value="GAF"/>
    <property type="match status" value="2"/>
</dbReference>
<dbReference type="InterPro" id="IPR000700">
    <property type="entry name" value="PAS-assoc_C"/>
</dbReference>
<keyword evidence="10" id="KW-1185">Reference proteome</keyword>
<evidence type="ECO:0000256" key="3">
    <source>
        <dbReference type="ARBA" id="ARBA00022553"/>
    </source>
</evidence>
<feature type="domain" description="PAC" evidence="8">
    <location>
        <begin position="444"/>
        <end position="495"/>
    </location>
</feature>
<feature type="domain" description="PAS" evidence="7">
    <location>
        <begin position="371"/>
        <end position="441"/>
    </location>
</feature>
<dbReference type="PROSITE" id="PS50113">
    <property type="entry name" value="PAC"/>
    <property type="match status" value="6"/>
</dbReference>
<evidence type="ECO:0000259" key="6">
    <source>
        <dbReference type="PROSITE" id="PS50109"/>
    </source>
</evidence>
<feature type="domain" description="PAC" evidence="8">
    <location>
        <begin position="993"/>
        <end position="1045"/>
    </location>
</feature>
<dbReference type="PANTHER" id="PTHR43304:SF1">
    <property type="entry name" value="PAC DOMAIN-CONTAINING PROTEIN"/>
    <property type="match status" value="1"/>
</dbReference>
<dbReference type="CDD" id="cd00082">
    <property type="entry name" value="HisKA"/>
    <property type="match status" value="1"/>
</dbReference>
<dbReference type="CDD" id="cd00130">
    <property type="entry name" value="PAS"/>
    <property type="match status" value="9"/>
</dbReference>
<feature type="domain" description="PAS" evidence="7">
    <location>
        <begin position="496"/>
        <end position="540"/>
    </location>
</feature>
<dbReference type="Proteomes" id="UP000283522">
    <property type="component" value="Unassembled WGS sequence"/>
</dbReference>
<feature type="domain" description="Histidine kinase" evidence="6">
    <location>
        <begin position="1847"/>
        <end position="2059"/>
    </location>
</feature>
<evidence type="ECO:0000259" key="8">
    <source>
        <dbReference type="PROSITE" id="PS50113"/>
    </source>
</evidence>
<dbReference type="SMART" id="SM00086">
    <property type="entry name" value="PAC"/>
    <property type="match status" value="10"/>
</dbReference>
<dbReference type="PROSITE" id="PS50112">
    <property type="entry name" value="PAS"/>
    <property type="match status" value="6"/>
</dbReference>
<proteinExistence type="predicted"/>
<dbReference type="SMART" id="SM00091">
    <property type="entry name" value="PAS"/>
    <property type="match status" value="10"/>
</dbReference>
<dbReference type="Gene3D" id="1.10.287.130">
    <property type="match status" value="1"/>
</dbReference>
<evidence type="ECO:0000256" key="2">
    <source>
        <dbReference type="ARBA" id="ARBA00012438"/>
    </source>
</evidence>
<evidence type="ECO:0000256" key="4">
    <source>
        <dbReference type="ARBA" id="ARBA00022679"/>
    </source>
</evidence>
<comment type="catalytic activity">
    <reaction evidence="1">
        <text>ATP + protein L-histidine = ADP + protein N-phospho-L-histidine.</text>
        <dbReference type="EC" id="2.7.13.3"/>
    </reaction>
</comment>
<dbReference type="SUPFAM" id="SSF55785">
    <property type="entry name" value="PYP-like sensor domain (PAS domain)"/>
    <property type="match status" value="11"/>
</dbReference>
<feature type="domain" description="PAC" evidence="8">
    <location>
        <begin position="319"/>
        <end position="370"/>
    </location>
</feature>
<dbReference type="Gene3D" id="3.30.450.20">
    <property type="entry name" value="PAS domain"/>
    <property type="match status" value="11"/>
</dbReference>
<protein>
    <recommendedName>
        <fullName evidence="2">histidine kinase</fullName>
        <ecNumber evidence="2">2.7.13.3</ecNumber>
    </recommendedName>
</protein>
<name>A0A418PVD5_9BACT</name>
<dbReference type="InterPro" id="IPR029016">
    <property type="entry name" value="GAF-like_dom_sf"/>
</dbReference>
<evidence type="ECO:0000256" key="1">
    <source>
        <dbReference type="ARBA" id="ARBA00000085"/>
    </source>
</evidence>
<dbReference type="InterPro" id="IPR035965">
    <property type="entry name" value="PAS-like_dom_sf"/>
</dbReference>